<proteinExistence type="predicted"/>
<organism evidence="2 3">
    <name type="scientific">Gordonia spumicola</name>
    <dbReference type="NCBI Taxonomy" id="589161"/>
    <lineage>
        <taxon>Bacteria</taxon>
        <taxon>Bacillati</taxon>
        <taxon>Actinomycetota</taxon>
        <taxon>Actinomycetes</taxon>
        <taxon>Mycobacteriales</taxon>
        <taxon>Gordoniaceae</taxon>
        <taxon>Gordonia</taxon>
    </lineage>
</organism>
<evidence type="ECO:0000256" key="1">
    <source>
        <dbReference type="SAM" id="MobiDB-lite"/>
    </source>
</evidence>
<name>A0A7I9VB87_9ACTN</name>
<protein>
    <submittedName>
        <fullName evidence="2">Uncharacterized protein</fullName>
    </submittedName>
</protein>
<evidence type="ECO:0000313" key="3">
    <source>
        <dbReference type="Proteomes" id="UP000444960"/>
    </source>
</evidence>
<dbReference type="Proteomes" id="UP000444960">
    <property type="component" value="Unassembled WGS sequence"/>
</dbReference>
<reference evidence="3" key="1">
    <citation type="submission" date="2019-06" db="EMBL/GenBank/DDBJ databases">
        <title>Gordonia isolated from sludge of a wastewater treatment plant.</title>
        <authorList>
            <person name="Tamura T."/>
            <person name="Aoyama K."/>
            <person name="Kang Y."/>
            <person name="Saito S."/>
            <person name="Akiyama N."/>
            <person name="Yazawa K."/>
            <person name="Gonoi T."/>
            <person name="Mikami Y."/>
        </authorList>
    </citation>
    <scope>NUCLEOTIDE SEQUENCE [LARGE SCALE GENOMIC DNA]</scope>
    <source>
        <strain evidence="3">NBRC 107696</strain>
    </source>
</reference>
<feature type="region of interest" description="Disordered" evidence="1">
    <location>
        <begin position="1"/>
        <end position="23"/>
    </location>
</feature>
<keyword evidence="3" id="KW-1185">Reference proteome</keyword>
<comment type="caution">
    <text evidence="2">The sequence shown here is derived from an EMBL/GenBank/DDBJ whole genome shotgun (WGS) entry which is preliminary data.</text>
</comment>
<evidence type="ECO:0000313" key="2">
    <source>
        <dbReference type="EMBL" id="GEE02636.1"/>
    </source>
</evidence>
<gene>
    <name evidence="2" type="ORF">nbrc107696_30820</name>
</gene>
<dbReference type="EMBL" id="BJOV01000005">
    <property type="protein sequence ID" value="GEE02636.1"/>
    <property type="molecule type" value="Genomic_DNA"/>
</dbReference>
<accession>A0A7I9VB87</accession>
<dbReference type="AlphaFoldDB" id="A0A7I9VB87"/>
<sequence length="78" mass="8534">MLVEQAAELVKPGTRADPNQPRRGIHMVKSGEIVERQERAVGQNVVAEGMPGPDDPHPFAATRRIGDEPRHLVNGCRS</sequence>